<dbReference type="AlphaFoldDB" id="A0A2M8TKE1"/>
<accession>A0A2M8TKE1</accession>
<evidence type="ECO:0000313" key="2">
    <source>
        <dbReference type="Proteomes" id="UP000231201"/>
    </source>
</evidence>
<protein>
    <submittedName>
        <fullName evidence="1">Uncharacterized protein</fullName>
    </submittedName>
</protein>
<reference evidence="1 2" key="1">
    <citation type="submission" date="2017-11" db="EMBL/GenBank/DDBJ databases">
        <title>Genome sequencing of Prevotella intermedia KCOM 2833.</title>
        <authorList>
            <person name="Kook J.-K."/>
            <person name="Park S.-N."/>
            <person name="Lim Y.K."/>
        </authorList>
    </citation>
    <scope>NUCLEOTIDE SEQUENCE [LARGE SCALE GENOMIC DNA]</scope>
    <source>
        <strain evidence="1 2">KCOM 2833</strain>
    </source>
</reference>
<gene>
    <name evidence="1" type="ORF">CTM59_09675</name>
</gene>
<dbReference type="Proteomes" id="UP000231201">
    <property type="component" value="Unassembled WGS sequence"/>
</dbReference>
<proteinExistence type="predicted"/>
<sequence length="144" mass="16730">MKTYILILSKVFPKRHLRSGEATCFACQLGITKLHTIRANYPLWKKRIAEVQAGNAVLSVRQWCGKPYRSKQVLLKEFTKANGIGIQRLEFDQSLFRPIIGTHELQADQLAVRDGLSLIDWTEWFSLYDLTKPMAIIHFTDFRY</sequence>
<name>A0A2M8TKE1_PREIN</name>
<organism evidence="1 2">
    <name type="scientific">Prevotella intermedia</name>
    <dbReference type="NCBI Taxonomy" id="28131"/>
    <lineage>
        <taxon>Bacteria</taxon>
        <taxon>Pseudomonadati</taxon>
        <taxon>Bacteroidota</taxon>
        <taxon>Bacteroidia</taxon>
        <taxon>Bacteroidales</taxon>
        <taxon>Prevotellaceae</taxon>
        <taxon>Prevotella</taxon>
    </lineage>
</organism>
<evidence type="ECO:0000313" key="1">
    <source>
        <dbReference type="EMBL" id="PJI24380.1"/>
    </source>
</evidence>
<comment type="caution">
    <text evidence="1">The sequence shown here is derived from an EMBL/GenBank/DDBJ whole genome shotgun (WGS) entry which is preliminary data.</text>
</comment>
<dbReference type="EMBL" id="PENH01000002">
    <property type="protein sequence ID" value="PJI24380.1"/>
    <property type="molecule type" value="Genomic_DNA"/>
</dbReference>
<dbReference type="RefSeq" id="WP_100356764.1">
    <property type="nucleotide sequence ID" value="NZ_PENH01000002.1"/>
</dbReference>